<dbReference type="CDD" id="cd08347">
    <property type="entry name" value="PcpA_C_like"/>
    <property type="match status" value="1"/>
</dbReference>
<evidence type="ECO:0000313" key="3">
    <source>
        <dbReference type="Proteomes" id="UP000295122"/>
    </source>
</evidence>
<evidence type="ECO:0000259" key="1">
    <source>
        <dbReference type="PROSITE" id="PS51819"/>
    </source>
</evidence>
<keyword evidence="3" id="KW-1185">Reference proteome</keyword>
<dbReference type="RefSeq" id="WP_133768297.1">
    <property type="nucleotide sequence ID" value="NZ_SNZR01000011.1"/>
</dbReference>
<dbReference type="Pfam" id="PF00903">
    <property type="entry name" value="Glyoxalase"/>
    <property type="match status" value="2"/>
</dbReference>
<protein>
    <submittedName>
        <fullName evidence="2">Glyoxalase family protein</fullName>
    </submittedName>
</protein>
<reference evidence="2 3" key="1">
    <citation type="submission" date="2019-03" db="EMBL/GenBank/DDBJ databases">
        <title>Genomic Encyclopedia of Type Strains, Phase IV (KMG-IV): sequencing the most valuable type-strain genomes for metagenomic binning, comparative biology and taxonomic classification.</title>
        <authorList>
            <person name="Goeker M."/>
        </authorList>
    </citation>
    <scope>NUCLEOTIDE SEQUENCE [LARGE SCALE GENOMIC DNA]</scope>
    <source>
        <strain evidence="2 3">DSM 25903</strain>
    </source>
</reference>
<evidence type="ECO:0000313" key="2">
    <source>
        <dbReference type="EMBL" id="TDR93280.1"/>
    </source>
</evidence>
<dbReference type="Gene3D" id="3.10.180.10">
    <property type="entry name" value="2,3-Dihydroxybiphenyl 1,2-Dioxygenase, domain 1"/>
    <property type="match status" value="2"/>
</dbReference>
<organism evidence="2 3">
    <name type="scientific">Enterovirga rhinocerotis</name>
    <dbReference type="NCBI Taxonomy" id="1339210"/>
    <lineage>
        <taxon>Bacteria</taxon>
        <taxon>Pseudomonadati</taxon>
        <taxon>Pseudomonadota</taxon>
        <taxon>Alphaproteobacteria</taxon>
        <taxon>Hyphomicrobiales</taxon>
        <taxon>Methylobacteriaceae</taxon>
        <taxon>Enterovirga</taxon>
    </lineage>
</organism>
<dbReference type="CDD" id="cd08346">
    <property type="entry name" value="PcpA_N_like"/>
    <property type="match status" value="1"/>
</dbReference>
<sequence>MTHGIHHVTAIAGPARRNIDFHTRILGTRLVKKTVNFDDPGTYHLYYGDEAGTPGTILTFFPWEHVAPGRIGIGQTQETAFRVPQGSIGYWSQRFVEQGVKHQAPVRRFGETVLSFEDPDGMPLALVGVAGAETEPAWTGSDIPAEHAIRGFHGVTLLLREAEPTAAILTDVLGFREVGREGTILRLESDAAAGSVVQLRAVGDFPSGRAGGGTVHHVAFRASDDAAQAEMVRRLAEGHGIEATEQKDRNYFRSVYFREPGGVLFEIATDDPGFAVDEPVSSLGQTLRLPGFLEPRRGSIEAVLPRLEAA</sequence>
<dbReference type="PANTHER" id="PTHR36110">
    <property type="entry name" value="RING-CLEAVING DIOXYGENASE MHQE-RELATED"/>
    <property type="match status" value="1"/>
</dbReference>
<accession>A0A4R7C448</accession>
<dbReference type="PROSITE" id="PS51819">
    <property type="entry name" value="VOC"/>
    <property type="match status" value="2"/>
</dbReference>
<gene>
    <name evidence="2" type="ORF">EV668_0536</name>
</gene>
<feature type="domain" description="VOC" evidence="1">
    <location>
        <begin position="151"/>
        <end position="270"/>
    </location>
</feature>
<dbReference type="InterPro" id="IPR037523">
    <property type="entry name" value="VOC_core"/>
</dbReference>
<name>A0A4R7C448_9HYPH</name>
<dbReference type="EMBL" id="SNZR01000011">
    <property type="protein sequence ID" value="TDR93280.1"/>
    <property type="molecule type" value="Genomic_DNA"/>
</dbReference>
<dbReference type="InterPro" id="IPR029068">
    <property type="entry name" value="Glyas_Bleomycin-R_OHBP_Dase"/>
</dbReference>
<proteinExistence type="predicted"/>
<dbReference type="SUPFAM" id="SSF54593">
    <property type="entry name" value="Glyoxalase/Bleomycin resistance protein/Dihydroxybiphenyl dioxygenase"/>
    <property type="match status" value="1"/>
</dbReference>
<dbReference type="InterPro" id="IPR052537">
    <property type="entry name" value="Extradiol_RC_dioxygenase"/>
</dbReference>
<feature type="domain" description="VOC" evidence="1">
    <location>
        <begin position="4"/>
        <end position="129"/>
    </location>
</feature>
<dbReference type="PANTHER" id="PTHR36110:SF2">
    <property type="entry name" value="RING-CLEAVING DIOXYGENASE MHQE-RELATED"/>
    <property type="match status" value="1"/>
</dbReference>
<dbReference type="AlphaFoldDB" id="A0A4R7C448"/>
<comment type="caution">
    <text evidence="2">The sequence shown here is derived from an EMBL/GenBank/DDBJ whole genome shotgun (WGS) entry which is preliminary data.</text>
</comment>
<dbReference type="Proteomes" id="UP000295122">
    <property type="component" value="Unassembled WGS sequence"/>
</dbReference>
<dbReference type="OrthoDB" id="9785698at2"/>
<dbReference type="InterPro" id="IPR004360">
    <property type="entry name" value="Glyas_Fos-R_dOase_dom"/>
</dbReference>